<name>A0ABT3VK06_9BURK</name>
<dbReference type="PANTHER" id="PTHR12110:SF21">
    <property type="entry name" value="XYLOSE ISOMERASE-LIKE TIM BARREL DOMAIN-CONTAINING PROTEIN"/>
    <property type="match status" value="1"/>
</dbReference>
<evidence type="ECO:0000313" key="3">
    <source>
        <dbReference type="Proteomes" id="UP001209916"/>
    </source>
</evidence>
<dbReference type="Pfam" id="PF01261">
    <property type="entry name" value="AP_endonuc_2"/>
    <property type="match status" value="1"/>
</dbReference>
<evidence type="ECO:0000259" key="1">
    <source>
        <dbReference type="Pfam" id="PF01261"/>
    </source>
</evidence>
<comment type="caution">
    <text evidence="2">The sequence shown here is derived from an EMBL/GenBank/DDBJ whole genome shotgun (WGS) entry which is preliminary data.</text>
</comment>
<dbReference type="Gene3D" id="3.20.20.150">
    <property type="entry name" value="Divalent-metal-dependent TIM barrel enzymes"/>
    <property type="match status" value="1"/>
</dbReference>
<sequence>MSQMKNSLIFHTTITPFSNLALDLDIMRTTGFDGIELGANKVGAFLASGHTQAELGALMQDVHAPGIGFLIDLERQGELALPLWQSAHELFDLAVACGAKGVQVLTGPLDVCAVEEWMALGRSEKYIGLLGVSPDEQISLTASNLRVLADMAAEKGLLLYLETLAWSPVSHLDQALKVIEATARENVKVLIDYWHCYTSGVTPDQVARLDKDLIYGVHVCDSLNFPGGIPDEKTLRDVPTGQGVLDLQVWTDAVRATGYEGWWSCELFCRKQHQENSYQIAASLRQLMQTLIA</sequence>
<dbReference type="InterPro" id="IPR036237">
    <property type="entry name" value="Xyl_isomerase-like_sf"/>
</dbReference>
<dbReference type="EMBL" id="JAPKNA010000001">
    <property type="protein sequence ID" value="MCX5463426.1"/>
    <property type="molecule type" value="Genomic_DNA"/>
</dbReference>
<dbReference type="Proteomes" id="UP001209916">
    <property type="component" value="Unassembled WGS sequence"/>
</dbReference>
<dbReference type="RefSeq" id="WP_266120286.1">
    <property type="nucleotide sequence ID" value="NZ_JAPKNA010000001.1"/>
</dbReference>
<organism evidence="2 3">
    <name type="scientific">Alcaligenes parafaecalis</name>
    <dbReference type="NCBI Taxonomy" id="171260"/>
    <lineage>
        <taxon>Bacteria</taxon>
        <taxon>Pseudomonadati</taxon>
        <taxon>Pseudomonadota</taxon>
        <taxon>Betaproteobacteria</taxon>
        <taxon>Burkholderiales</taxon>
        <taxon>Alcaligenaceae</taxon>
        <taxon>Alcaligenes</taxon>
    </lineage>
</organism>
<feature type="domain" description="Xylose isomerase-like TIM barrel" evidence="1">
    <location>
        <begin position="25"/>
        <end position="280"/>
    </location>
</feature>
<dbReference type="PANTHER" id="PTHR12110">
    <property type="entry name" value="HYDROXYPYRUVATE ISOMERASE"/>
    <property type="match status" value="1"/>
</dbReference>
<dbReference type="InterPro" id="IPR013022">
    <property type="entry name" value="Xyl_isomerase-like_TIM-brl"/>
</dbReference>
<dbReference type="SUPFAM" id="SSF51658">
    <property type="entry name" value="Xylose isomerase-like"/>
    <property type="match status" value="1"/>
</dbReference>
<dbReference type="GO" id="GO:0016853">
    <property type="term" value="F:isomerase activity"/>
    <property type="evidence" value="ECO:0007669"/>
    <property type="project" value="UniProtKB-KW"/>
</dbReference>
<accession>A0ABT3VK06</accession>
<keyword evidence="3" id="KW-1185">Reference proteome</keyword>
<keyword evidence="2" id="KW-0413">Isomerase</keyword>
<gene>
    <name evidence="2" type="ORF">OSH09_04470</name>
</gene>
<protein>
    <submittedName>
        <fullName evidence="2">Sugar phosphate isomerase/epimerase</fullName>
    </submittedName>
</protein>
<evidence type="ECO:0000313" key="2">
    <source>
        <dbReference type="EMBL" id="MCX5463426.1"/>
    </source>
</evidence>
<reference evidence="2 3" key="1">
    <citation type="submission" date="2022-11" db="EMBL/GenBank/DDBJ databases">
        <title>Biodiversity and phylogenetic relationships of bacteria.</title>
        <authorList>
            <person name="Machado R.A.R."/>
            <person name="Bhat A."/>
            <person name="Loulou A."/>
            <person name="Kallel S."/>
        </authorList>
    </citation>
    <scope>NUCLEOTIDE SEQUENCE [LARGE SCALE GENOMIC DNA]</scope>
    <source>
        <strain evidence="2 3">DSM 13975</strain>
    </source>
</reference>
<dbReference type="InterPro" id="IPR050312">
    <property type="entry name" value="IolE/XylAMocC-like"/>
</dbReference>
<proteinExistence type="predicted"/>